<keyword evidence="6" id="KW-1185">Reference proteome</keyword>
<dbReference type="CDD" id="cd03401">
    <property type="entry name" value="SPFH_prohibitin"/>
    <property type="match status" value="1"/>
</dbReference>
<dbReference type="Proteomes" id="UP000440224">
    <property type="component" value="Unassembled WGS sequence"/>
</dbReference>
<dbReference type="PANTHER" id="PTHR23222:SF1">
    <property type="entry name" value="PROHIBITIN-2"/>
    <property type="match status" value="1"/>
</dbReference>
<feature type="coiled-coil region" evidence="3">
    <location>
        <begin position="168"/>
        <end position="209"/>
    </location>
</feature>
<dbReference type="RefSeq" id="WP_338046696.1">
    <property type="nucleotide sequence ID" value="NZ_WJIE01000015.1"/>
</dbReference>
<accession>A0A6N7Q891</accession>
<evidence type="ECO:0000256" key="2">
    <source>
        <dbReference type="ARBA" id="ARBA00023136"/>
    </source>
</evidence>
<dbReference type="EMBL" id="WJIE01000015">
    <property type="protein sequence ID" value="MRG97081.1"/>
    <property type="molecule type" value="Genomic_DNA"/>
</dbReference>
<evidence type="ECO:0000256" key="1">
    <source>
        <dbReference type="ARBA" id="ARBA00004167"/>
    </source>
</evidence>
<comment type="caution">
    <text evidence="5">The sequence shown here is derived from an EMBL/GenBank/DDBJ whole genome shotgun (WGS) entry which is preliminary data.</text>
</comment>
<evidence type="ECO:0000313" key="5">
    <source>
        <dbReference type="EMBL" id="MRG97081.1"/>
    </source>
</evidence>
<evidence type="ECO:0000256" key="3">
    <source>
        <dbReference type="SAM" id="Coils"/>
    </source>
</evidence>
<organism evidence="5 6">
    <name type="scientific">Polyangium spumosum</name>
    <dbReference type="NCBI Taxonomy" id="889282"/>
    <lineage>
        <taxon>Bacteria</taxon>
        <taxon>Pseudomonadati</taxon>
        <taxon>Myxococcota</taxon>
        <taxon>Polyangia</taxon>
        <taxon>Polyangiales</taxon>
        <taxon>Polyangiaceae</taxon>
        <taxon>Polyangium</taxon>
    </lineage>
</organism>
<evidence type="ECO:0000313" key="6">
    <source>
        <dbReference type="Proteomes" id="UP000440224"/>
    </source>
</evidence>
<dbReference type="PANTHER" id="PTHR23222">
    <property type="entry name" value="PROHIBITIN"/>
    <property type="match status" value="1"/>
</dbReference>
<protein>
    <submittedName>
        <fullName evidence="5">Prohibitin family protein</fullName>
    </submittedName>
</protein>
<dbReference type="SMART" id="SM00244">
    <property type="entry name" value="PHB"/>
    <property type="match status" value="1"/>
</dbReference>
<dbReference type="AlphaFoldDB" id="A0A6N7Q891"/>
<dbReference type="SUPFAM" id="SSF117892">
    <property type="entry name" value="Band 7/SPFH domain"/>
    <property type="match status" value="1"/>
</dbReference>
<dbReference type="InterPro" id="IPR036013">
    <property type="entry name" value="Band_7/SPFH_dom_sf"/>
</dbReference>
<reference evidence="5 6" key="1">
    <citation type="submission" date="2019-10" db="EMBL/GenBank/DDBJ databases">
        <title>A soil myxobacterium in the family Polyangiaceae.</title>
        <authorList>
            <person name="Li Y."/>
            <person name="Wang J."/>
        </authorList>
    </citation>
    <scope>NUCLEOTIDE SEQUENCE [LARGE SCALE GENOMIC DNA]</scope>
    <source>
        <strain evidence="5 6">DSM 14734</strain>
    </source>
</reference>
<comment type="subcellular location">
    <subcellularLocation>
        <location evidence="1">Membrane</location>
        <topology evidence="1">Single-pass membrane protein</topology>
    </subcellularLocation>
</comment>
<evidence type="ECO:0000259" key="4">
    <source>
        <dbReference type="SMART" id="SM00244"/>
    </source>
</evidence>
<sequence length="254" mass="28078">MRKLCLALFLLQTSACTVVTQGEVGVRRVWGRLDPTPVGPGLVFYETVSTDIVRVPVRTTTVTVDFVLPSKEGLNINTRMAILYRILPERAADVLGKIGEDYEESIIASVFRSSAADVSARFFAKDMYSAERSTIEKEIATKMSELLGKRGFVIEAVLMKSIALPAGLAQAIEQKLQAEQEAERMRFLIEREKLEADRKRIEAEGVKEAQKILADGLTPEIIKLRSIEAFKHLADSPNTKVIVTDGKAPFLVGP</sequence>
<dbReference type="InterPro" id="IPR001107">
    <property type="entry name" value="Band_7"/>
</dbReference>
<feature type="domain" description="Band 7" evidence="4">
    <location>
        <begin position="14"/>
        <end position="176"/>
    </location>
</feature>
<proteinExistence type="predicted"/>
<dbReference type="GO" id="GO:0016020">
    <property type="term" value="C:membrane"/>
    <property type="evidence" value="ECO:0007669"/>
    <property type="project" value="UniProtKB-SubCell"/>
</dbReference>
<dbReference type="GO" id="GO:0007005">
    <property type="term" value="P:mitochondrion organization"/>
    <property type="evidence" value="ECO:0007669"/>
    <property type="project" value="TreeGrafter"/>
</dbReference>
<gene>
    <name evidence="5" type="ORF">GF068_34920</name>
</gene>
<dbReference type="InterPro" id="IPR000163">
    <property type="entry name" value="Prohibitin"/>
</dbReference>
<keyword evidence="2" id="KW-0472">Membrane</keyword>
<keyword evidence="3" id="KW-0175">Coiled coil</keyword>
<dbReference type="Pfam" id="PF01145">
    <property type="entry name" value="Band_7"/>
    <property type="match status" value="1"/>
</dbReference>
<name>A0A6N7Q891_9BACT</name>
<dbReference type="PRINTS" id="PR00679">
    <property type="entry name" value="PROHIBITIN"/>
</dbReference>
<dbReference type="Gene3D" id="3.30.479.30">
    <property type="entry name" value="Band 7 domain"/>
    <property type="match status" value="1"/>
</dbReference>